<reference evidence="10 11" key="1">
    <citation type="submission" date="2016-10" db="EMBL/GenBank/DDBJ databases">
        <authorList>
            <person name="de Groot N.N."/>
        </authorList>
    </citation>
    <scope>NUCLEOTIDE SEQUENCE [LARGE SCALE GENOMIC DNA]</scope>
    <source>
        <strain evidence="10 11">NP_1H</strain>
    </source>
</reference>
<evidence type="ECO:0000313" key="10">
    <source>
        <dbReference type="EMBL" id="SDI17820.1"/>
    </source>
</evidence>
<dbReference type="SUPFAM" id="SSF51556">
    <property type="entry name" value="Metallo-dependent hydrolases"/>
    <property type="match status" value="1"/>
</dbReference>
<dbReference type="GO" id="GO:0006046">
    <property type="term" value="P:N-acetylglucosamine catabolic process"/>
    <property type="evidence" value="ECO:0007669"/>
    <property type="project" value="TreeGrafter"/>
</dbReference>
<feature type="binding site" evidence="7">
    <location>
        <begin position="325"/>
        <end position="327"/>
    </location>
    <ligand>
        <name>substrate</name>
    </ligand>
</feature>
<feature type="active site" description="Proton donor/acceptor" evidence="6">
    <location>
        <position position="291"/>
    </location>
</feature>
<feature type="binding site" evidence="8">
    <location>
        <position position="230"/>
    </location>
    <ligand>
        <name>Zn(2+)</name>
        <dbReference type="ChEBI" id="CHEBI:29105"/>
    </ligand>
</feature>
<dbReference type="STRING" id="335973.SAMN04488693_1076"/>
<dbReference type="SUPFAM" id="SSF51338">
    <property type="entry name" value="Composite domain of metallo-dependent hydrolases"/>
    <property type="match status" value="1"/>
</dbReference>
<dbReference type="InterPro" id="IPR032466">
    <property type="entry name" value="Metal_Hydrolase"/>
</dbReference>
<evidence type="ECO:0000256" key="8">
    <source>
        <dbReference type="PIRSR" id="PIRSR038994-3"/>
    </source>
</evidence>
<dbReference type="AlphaFoldDB" id="A0A1G8IH08"/>
<name>A0A1G8IH08_9MICC</name>
<comment type="similarity">
    <text evidence="1 5">Belongs to the metallo-dependent hydrolases superfamily. NagA family.</text>
</comment>
<sequence length="401" mass="41129">MTHNSVNGVLSRILEEDGSHGRAAISISGDAIAGVRRTDSPDSPEGLLRLPEEFTVVPGFVDLHCHGGFGVDFPTSDAAGAREAVSRIHRTGTTTLLASLVTAEPQALLDGAERFAGLAESGAIAGIHLEGPFLSHARCGAQNPDWLINPDLGLVRGLAAAARGALRTMTFAPELPGSDELVDLLASLGVVPSVGHTAASPGVTREALARAARELSRHKGGQEAVPTVTHLFNGMDPVHHRSPGALSACLRAARAGQAVVELIADNVHLAPDTVAMVFELVGADNIALVTDSMAAAGLSDGTYSLGPSQVQVSGGVARLKAGGSIAGGTSTMASLVRNAVDAGVPLKDALHSATRVPARVLGLDGQAGVLKEGARADLVVLDERLEVRGVMRGGQWLITPR</sequence>
<keyword evidence="4 5" id="KW-0119">Carbohydrate metabolism</keyword>
<feature type="binding site" evidence="7">
    <location>
        <position position="241"/>
    </location>
    <ligand>
        <name>substrate</name>
    </ligand>
</feature>
<organism evidence="10 11">
    <name type="scientific">Arthrobacter subterraneus</name>
    <dbReference type="NCBI Taxonomy" id="335973"/>
    <lineage>
        <taxon>Bacteria</taxon>
        <taxon>Bacillati</taxon>
        <taxon>Actinomycetota</taxon>
        <taxon>Actinomycetes</taxon>
        <taxon>Micrococcales</taxon>
        <taxon>Micrococcaceae</taxon>
        <taxon>Arthrobacter</taxon>
    </lineage>
</organism>
<evidence type="ECO:0000256" key="3">
    <source>
        <dbReference type="ARBA" id="ARBA00022801"/>
    </source>
</evidence>
<keyword evidence="2 8" id="KW-0479">Metal-binding</keyword>
<protein>
    <submittedName>
        <fullName evidence="10">N-acetylglucosamine 6-phosphate deacetylase</fullName>
    </submittedName>
</protein>
<dbReference type="InterPro" id="IPR006680">
    <property type="entry name" value="Amidohydro-rel"/>
</dbReference>
<evidence type="ECO:0000256" key="6">
    <source>
        <dbReference type="PIRSR" id="PIRSR038994-1"/>
    </source>
</evidence>
<feature type="binding site" evidence="8">
    <location>
        <position position="196"/>
    </location>
    <ligand>
        <name>Zn(2+)</name>
        <dbReference type="ChEBI" id="CHEBI:29105"/>
    </ligand>
</feature>
<dbReference type="PANTHER" id="PTHR11113:SF14">
    <property type="entry name" value="N-ACETYLGLUCOSAMINE-6-PHOSPHATE DEACETYLASE"/>
    <property type="match status" value="1"/>
</dbReference>
<comment type="cofactor">
    <cofactor evidence="8">
        <name>a divalent metal cation</name>
        <dbReference type="ChEBI" id="CHEBI:60240"/>
    </cofactor>
    <text evidence="8">Binds 1 divalent metal cation per subunit.</text>
</comment>
<proteinExistence type="inferred from homology"/>
<evidence type="ECO:0000256" key="7">
    <source>
        <dbReference type="PIRSR" id="PIRSR038994-2"/>
    </source>
</evidence>
<dbReference type="RefSeq" id="WP_245702775.1">
    <property type="nucleotide sequence ID" value="NZ_FNDT01000007.1"/>
</dbReference>
<feature type="binding site" evidence="7">
    <location>
        <position position="141"/>
    </location>
    <ligand>
        <name>substrate</name>
    </ligand>
</feature>
<dbReference type="Gene3D" id="2.30.40.10">
    <property type="entry name" value="Urease, subunit C, domain 1"/>
    <property type="match status" value="1"/>
</dbReference>
<dbReference type="PANTHER" id="PTHR11113">
    <property type="entry name" value="N-ACETYLGLUCOSAMINE-6-PHOSPHATE DEACETYLASE"/>
    <property type="match status" value="1"/>
</dbReference>
<evidence type="ECO:0000256" key="2">
    <source>
        <dbReference type="ARBA" id="ARBA00022723"/>
    </source>
</evidence>
<evidence type="ECO:0000256" key="5">
    <source>
        <dbReference type="PIRNR" id="PIRNR038994"/>
    </source>
</evidence>
<dbReference type="Pfam" id="PF01979">
    <property type="entry name" value="Amidohydro_1"/>
    <property type="match status" value="1"/>
</dbReference>
<gene>
    <name evidence="10" type="ORF">SAMN04488693_1076</name>
</gene>
<dbReference type="PIRSF" id="PIRSF038994">
    <property type="entry name" value="NagA"/>
    <property type="match status" value="1"/>
</dbReference>
<feature type="binding site" evidence="7">
    <location>
        <position position="268"/>
    </location>
    <ligand>
        <name>substrate</name>
    </ligand>
</feature>
<dbReference type="Gene3D" id="3.20.20.140">
    <property type="entry name" value="Metal-dependent hydrolases"/>
    <property type="match status" value="1"/>
</dbReference>
<feature type="domain" description="Amidohydrolase-related" evidence="9">
    <location>
        <begin position="55"/>
        <end position="396"/>
    </location>
</feature>
<keyword evidence="3 5" id="KW-0378">Hydrolase</keyword>
<evidence type="ECO:0000256" key="4">
    <source>
        <dbReference type="ARBA" id="ARBA00023277"/>
    </source>
</evidence>
<dbReference type="Proteomes" id="UP000199258">
    <property type="component" value="Unassembled WGS sequence"/>
</dbReference>
<dbReference type="GO" id="GO:0046872">
    <property type="term" value="F:metal ion binding"/>
    <property type="evidence" value="ECO:0007669"/>
    <property type="project" value="UniProtKB-KW"/>
</dbReference>
<keyword evidence="11" id="KW-1185">Reference proteome</keyword>
<dbReference type="InterPro" id="IPR011059">
    <property type="entry name" value="Metal-dep_hydrolase_composite"/>
</dbReference>
<feature type="binding site" evidence="7">
    <location>
        <begin position="233"/>
        <end position="234"/>
    </location>
    <ligand>
        <name>substrate</name>
    </ligand>
</feature>
<evidence type="ECO:0000313" key="11">
    <source>
        <dbReference type="Proteomes" id="UP000199258"/>
    </source>
</evidence>
<feature type="binding site" evidence="8">
    <location>
        <position position="130"/>
    </location>
    <ligand>
        <name>Zn(2+)</name>
        <dbReference type="ChEBI" id="CHEBI:29105"/>
    </ligand>
</feature>
<dbReference type="InterPro" id="IPR003764">
    <property type="entry name" value="GlcNAc_6-P_deAcase"/>
</dbReference>
<dbReference type="GO" id="GO:0008448">
    <property type="term" value="F:N-acetylglucosamine-6-phosphate deacetylase activity"/>
    <property type="evidence" value="ECO:0007669"/>
    <property type="project" value="InterPro"/>
</dbReference>
<evidence type="ECO:0000256" key="1">
    <source>
        <dbReference type="ARBA" id="ARBA00010716"/>
    </source>
</evidence>
<accession>A0A1G8IH08</accession>
<dbReference type="EMBL" id="FNDT01000007">
    <property type="protein sequence ID" value="SDI17820.1"/>
    <property type="molecule type" value="Genomic_DNA"/>
</dbReference>
<evidence type="ECO:0000259" key="9">
    <source>
        <dbReference type="Pfam" id="PF01979"/>
    </source>
</evidence>